<evidence type="ECO:0000313" key="2">
    <source>
        <dbReference type="Proteomes" id="UP000324159"/>
    </source>
</evidence>
<organism evidence="1 2">
    <name type="scientific">Geothermobacter ehrlichii</name>
    <dbReference type="NCBI Taxonomy" id="213224"/>
    <lineage>
        <taxon>Bacteria</taxon>
        <taxon>Pseudomonadati</taxon>
        <taxon>Thermodesulfobacteriota</taxon>
        <taxon>Desulfuromonadia</taxon>
        <taxon>Desulfuromonadales</taxon>
        <taxon>Geothermobacteraceae</taxon>
        <taxon>Geothermobacter</taxon>
    </lineage>
</organism>
<proteinExistence type="predicted"/>
<gene>
    <name evidence="1" type="ORF">EDC39_101311</name>
</gene>
<comment type="caution">
    <text evidence="1">The sequence shown here is derived from an EMBL/GenBank/DDBJ whole genome shotgun (WGS) entry which is preliminary data.</text>
</comment>
<name>A0A5D3WMS2_9BACT</name>
<keyword evidence="2" id="KW-1185">Reference proteome</keyword>
<dbReference type="Proteomes" id="UP000324159">
    <property type="component" value="Unassembled WGS sequence"/>
</dbReference>
<sequence>MILIRIGDDFPREYGSSHQIEEGWVLQKITECRLEMAPCGIQIKICQDPINFIFESPIATIGGKERD</sequence>
<evidence type="ECO:0000313" key="1">
    <source>
        <dbReference type="EMBL" id="TYP00151.1"/>
    </source>
</evidence>
<protein>
    <submittedName>
        <fullName evidence="1">Uncharacterized protein</fullName>
    </submittedName>
</protein>
<reference evidence="1 2" key="1">
    <citation type="submission" date="2019-07" db="EMBL/GenBank/DDBJ databases">
        <title>Genomic Encyclopedia of Type Strains, Phase IV (KMG-IV): sequencing the most valuable type-strain genomes for metagenomic binning, comparative biology and taxonomic classification.</title>
        <authorList>
            <person name="Goeker M."/>
        </authorList>
    </citation>
    <scope>NUCLEOTIDE SEQUENCE [LARGE SCALE GENOMIC DNA]</scope>
    <source>
        <strain evidence="1 2">SS015</strain>
    </source>
</reference>
<dbReference type="AlphaFoldDB" id="A0A5D3WMS2"/>
<accession>A0A5D3WMS2</accession>
<dbReference type="EMBL" id="VNIB01000001">
    <property type="protein sequence ID" value="TYP00151.1"/>
    <property type="molecule type" value="Genomic_DNA"/>
</dbReference>
<dbReference type="RefSeq" id="WP_148894336.1">
    <property type="nucleotide sequence ID" value="NZ_VNIB01000001.1"/>
</dbReference>